<feature type="transmembrane region" description="Helical" evidence="1">
    <location>
        <begin position="231"/>
        <end position="255"/>
    </location>
</feature>
<dbReference type="InterPro" id="IPR005182">
    <property type="entry name" value="YdbS-like_PH"/>
</dbReference>
<comment type="caution">
    <text evidence="3">The sequence shown here is derived from an EMBL/GenBank/DDBJ whole genome shotgun (WGS) entry which is preliminary data.</text>
</comment>
<feature type="domain" description="YdbS-like PH" evidence="2">
    <location>
        <begin position="259"/>
        <end position="330"/>
    </location>
</feature>
<protein>
    <recommendedName>
        <fullName evidence="2">YdbS-like PH domain-containing protein</fullName>
    </recommendedName>
</protein>
<proteinExistence type="predicted"/>
<dbReference type="RefSeq" id="WP_230098674.1">
    <property type="nucleotide sequence ID" value="NZ_CAKKNT010000011.1"/>
</dbReference>
<keyword evidence="1" id="KW-1133">Transmembrane helix</keyword>
<keyword evidence="1" id="KW-0812">Transmembrane</keyword>
<evidence type="ECO:0000259" key="2">
    <source>
        <dbReference type="Pfam" id="PF03703"/>
    </source>
</evidence>
<evidence type="ECO:0000256" key="1">
    <source>
        <dbReference type="SAM" id="Phobius"/>
    </source>
</evidence>
<name>A0ABN8BPP1_9LACO</name>
<evidence type="ECO:0000313" key="4">
    <source>
        <dbReference type="Proteomes" id="UP000789719"/>
    </source>
</evidence>
<dbReference type="Pfam" id="PF03703">
    <property type="entry name" value="bPH_2"/>
    <property type="match status" value="2"/>
</dbReference>
<accession>A0ABN8BPP1</accession>
<feature type="domain" description="YdbS-like PH" evidence="2">
    <location>
        <begin position="61"/>
        <end position="138"/>
    </location>
</feature>
<dbReference type="PANTHER" id="PTHR34473">
    <property type="entry name" value="UPF0699 TRANSMEMBRANE PROTEIN YDBS"/>
    <property type="match status" value="1"/>
</dbReference>
<sequence length="503" mass="58081">MPKRLHWLLVPITVVNSLINSVFIFVILVFIASTFNLPKPVLYGLGVMLALLIIALPIINYFKTTYTLEAQEFSFKTGVIIKQARHMPYSRIQSIERIQPWYMQIFKLVELKIETASQDDEPIVLKALTIAAADEIEATRNQRQHVQLPGQVEVLYPQTTGSDAMAKQPTTPTPNNDISYAINMHELLIYGLTSLGILPGISILFLVYSHLSEIIPKHFLNQVNQLVVKNSVIAIVALTILAIIFGMLLSLLQILNRYYHQVVTRNHHTFSISKGFFSKTTVHFDQRKIQGITIEQSFLRRLFKLYTVKLFISGSDKQEDANDKSLVLIPVIDQLNLPVVLKNLLPEYEFEFSKLGRDNTKSHFWNFWRIGWLWFCWLPLVLIPIYYGWYVPVMVIGIIIIALCITVWAWLDNTETKYAISKDQLNIQNNVFMTKKIFLLRANKLQLINHHQSIFMAHGTTHHLDFIIREGSRAASLTLRYLEANENEKLQTWYKQQVLSENK</sequence>
<reference evidence="3 4" key="1">
    <citation type="submission" date="2021-11" db="EMBL/GenBank/DDBJ databases">
        <authorList>
            <person name="Depoorter E."/>
        </authorList>
    </citation>
    <scope>NUCLEOTIDE SEQUENCE [LARGE SCALE GENOMIC DNA]</scope>
    <source>
        <strain evidence="3 4">LMG 24286</strain>
    </source>
</reference>
<feature type="transmembrane region" description="Helical" evidence="1">
    <location>
        <begin position="367"/>
        <end position="387"/>
    </location>
</feature>
<dbReference type="PIRSF" id="PIRSF026631">
    <property type="entry name" value="UCP026631"/>
    <property type="match status" value="1"/>
</dbReference>
<keyword evidence="1" id="KW-0472">Membrane</keyword>
<feature type="transmembrane region" description="Helical" evidence="1">
    <location>
        <begin position="7"/>
        <end position="35"/>
    </location>
</feature>
<dbReference type="Proteomes" id="UP000789719">
    <property type="component" value="Unassembled WGS sequence"/>
</dbReference>
<dbReference type="PANTHER" id="PTHR34473:SF2">
    <property type="entry name" value="UPF0699 TRANSMEMBRANE PROTEIN YDBT"/>
    <property type="match status" value="1"/>
</dbReference>
<organism evidence="3 4">
    <name type="scientific">Periweissella ghanensis</name>
    <dbReference type="NCBI Taxonomy" id="467997"/>
    <lineage>
        <taxon>Bacteria</taxon>
        <taxon>Bacillati</taxon>
        <taxon>Bacillota</taxon>
        <taxon>Bacilli</taxon>
        <taxon>Lactobacillales</taxon>
        <taxon>Lactobacillaceae</taxon>
        <taxon>Periweissella</taxon>
    </lineage>
</organism>
<dbReference type="EMBL" id="CAKKNT010000011">
    <property type="protein sequence ID" value="CAH0418588.1"/>
    <property type="molecule type" value="Genomic_DNA"/>
</dbReference>
<feature type="transmembrane region" description="Helical" evidence="1">
    <location>
        <begin position="393"/>
        <end position="411"/>
    </location>
</feature>
<gene>
    <name evidence="3" type="ORF">WGH24286_01009</name>
</gene>
<dbReference type="InterPro" id="IPR014529">
    <property type="entry name" value="UCP026631"/>
</dbReference>
<feature type="transmembrane region" description="Helical" evidence="1">
    <location>
        <begin position="187"/>
        <end position="211"/>
    </location>
</feature>
<feature type="transmembrane region" description="Helical" evidence="1">
    <location>
        <begin position="41"/>
        <end position="62"/>
    </location>
</feature>
<keyword evidence="4" id="KW-1185">Reference proteome</keyword>
<evidence type="ECO:0000313" key="3">
    <source>
        <dbReference type="EMBL" id="CAH0418588.1"/>
    </source>
</evidence>